<dbReference type="EMBL" id="WKCM01000028">
    <property type="protein sequence ID" value="MCF5319943.1"/>
    <property type="molecule type" value="Genomic_DNA"/>
</dbReference>
<dbReference type="SUPFAM" id="SSF56349">
    <property type="entry name" value="DNA breaking-rejoining enzymes"/>
    <property type="match status" value="1"/>
</dbReference>
<dbReference type="InterPro" id="IPR044068">
    <property type="entry name" value="CB"/>
</dbReference>
<dbReference type="Gene3D" id="1.10.443.10">
    <property type="entry name" value="Intergrase catalytic core"/>
    <property type="match status" value="1"/>
</dbReference>
<name>A0ABS9G8T6_9PSED</name>
<evidence type="ECO:0000256" key="2">
    <source>
        <dbReference type="ARBA" id="ARBA00022908"/>
    </source>
</evidence>
<dbReference type="PROSITE" id="PS51900">
    <property type="entry name" value="CB"/>
    <property type="match status" value="1"/>
</dbReference>
<organism evidence="8 9">
    <name type="scientific">Pseudomonas simiae</name>
    <dbReference type="NCBI Taxonomy" id="321846"/>
    <lineage>
        <taxon>Bacteria</taxon>
        <taxon>Pseudomonadati</taxon>
        <taxon>Pseudomonadota</taxon>
        <taxon>Gammaproteobacteria</taxon>
        <taxon>Pseudomonadales</taxon>
        <taxon>Pseudomonadaceae</taxon>
        <taxon>Pseudomonas</taxon>
    </lineage>
</organism>
<dbReference type="PANTHER" id="PTHR30629">
    <property type="entry name" value="PROPHAGE INTEGRASE"/>
    <property type="match status" value="1"/>
</dbReference>
<comment type="similarity">
    <text evidence="1">Belongs to the 'phage' integrase family.</text>
</comment>
<dbReference type="InterPro" id="IPR025166">
    <property type="entry name" value="Integrase_DNA_bind_dom"/>
</dbReference>
<dbReference type="InterPro" id="IPR013762">
    <property type="entry name" value="Integrase-like_cat_sf"/>
</dbReference>
<dbReference type="PANTHER" id="PTHR30629:SF2">
    <property type="entry name" value="PROPHAGE INTEGRASE INTS-RELATED"/>
    <property type="match status" value="1"/>
</dbReference>
<evidence type="ECO:0000256" key="1">
    <source>
        <dbReference type="ARBA" id="ARBA00008857"/>
    </source>
</evidence>
<dbReference type="PROSITE" id="PS51898">
    <property type="entry name" value="TYR_RECOMBINASE"/>
    <property type="match status" value="1"/>
</dbReference>
<dbReference type="Proteomes" id="UP000814078">
    <property type="component" value="Unassembled WGS sequence"/>
</dbReference>
<comment type="caution">
    <text evidence="8">The sequence shown here is derived from an EMBL/GenBank/DDBJ whole genome shotgun (WGS) entry which is preliminary data.</text>
</comment>
<dbReference type="InterPro" id="IPR053876">
    <property type="entry name" value="Phage_int_M"/>
</dbReference>
<dbReference type="Pfam" id="PF00589">
    <property type="entry name" value="Phage_integrase"/>
    <property type="match status" value="1"/>
</dbReference>
<sequence>MALTDTVAKQAKPRENGYTIPDSLGLSLYVAPSGVKSWHFRFTWLGKQVRISIGTYPETGLKEARARRDEAREDIANGVDPRDSRREKKAGMIAAGGQTFRRVYDEWLAFRKGSISPGTYRVISNAMALDVLPTLGDRQIDAIKRADVIALIRRVEKRGSVATAVKVRQRMSQVFSYAIATGVIEANPTAEMHAVTEKMGQHKPHPFLPFSEMPRIMAAIRDCASGQQLKAALMLMIYTASRPGEVRHAEWSEIDLDAAIWTTPAAKMKMRRDHAVPLSTQAIAILESMLPITGDKRYVFINRNSTTAPIGTNYANNVMDSCGLTGIQSPHGFRHLFSTEMNGRGYNRDWIERQLAHADSSFIRDVYNHATYLDQRRGMMQEWADLVTPTTSSL</sequence>
<protein>
    <submittedName>
        <fullName evidence="8">Tyrosine-type recombinase/integrase</fullName>
    </submittedName>
</protein>
<feature type="domain" description="Tyr recombinase" evidence="6">
    <location>
        <begin position="202"/>
        <end position="380"/>
    </location>
</feature>
<dbReference type="InterPro" id="IPR010998">
    <property type="entry name" value="Integrase_recombinase_N"/>
</dbReference>
<dbReference type="Gene3D" id="3.30.160.390">
    <property type="entry name" value="Integrase, DNA-binding domain"/>
    <property type="match status" value="1"/>
</dbReference>
<evidence type="ECO:0000313" key="8">
    <source>
        <dbReference type="EMBL" id="MCF5319943.1"/>
    </source>
</evidence>
<keyword evidence="2" id="KW-0229">DNA integration</keyword>
<keyword evidence="4" id="KW-0233">DNA recombination</keyword>
<dbReference type="Gene3D" id="1.10.150.130">
    <property type="match status" value="1"/>
</dbReference>
<evidence type="ECO:0000259" key="7">
    <source>
        <dbReference type="PROSITE" id="PS51900"/>
    </source>
</evidence>
<feature type="domain" description="Core-binding (CB)" evidence="7">
    <location>
        <begin position="98"/>
        <end position="179"/>
    </location>
</feature>
<dbReference type="Pfam" id="PF22022">
    <property type="entry name" value="Phage_int_M"/>
    <property type="match status" value="1"/>
</dbReference>
<evidence type="ECO:0000313" key="9">
    <source>
        <dbReference type="Proteomes" id="UP000814078"/>
    </source>
</evidence>
<dbReference type="InterPro" id="IPR038488">
    <property type="entry name" value="Integrase_DNA-bd_sf"/>
</dbReference>
<evidence type="ECO:0000256" key="5">
    <source>
        <dbReference type="PROSITE-ProRule" id="PRU01248"/>
    </source>
</evidence>
<evidence type="ECO:0000256" key="4">
    <source>
        <dbReference type="ARBA" id="ARBA00023172"/>
    </source>
</evidence>
<dbReference type="InterPro" id="IPR011010">
    <property type="entry name" value="DNA_brk_join_enz"/>
</dbReference>
<dbReference type="InterPro" id="IPR050808">
    <property type="entry name" value="Phage_Integrase"/>
</dbReference>
<reference evidence="8 9" key="1">
    <citation type="submission" date="2019-11" db="EMBL/GenBank/DDBJ databases">
        <title>Epiphytic Pseudomonas syringae from cherry orchards.</title>
        <authorList>
            <person name="Hulin M.T."/>
        </authorList>
    </citation>
    <scope>NUCLEOTIDE SEQUENCE [LARGE SCALE GENOMIC DNA]</scope>
    <source>
        <strain evidence="8 9">PA-5-11C</strain>
    </source>
</reference>
<evidence type="ECO:0000256" key="3">
    <source>
        <dbReference type="ARBA" id="ARBA00023125"/>
    </source>
</evidence>
<proteinExistence type="inferred from homology"/>
<keyword evidence="9" id="KW-1185">Reference proteome</keyword>
<dbReference type="InterPro" id="IPR002104">
    <property type="entry name" value="Integrase_catalytic"/>
</dbReference>
<dbReference type="RefSeq" id="WP_236267698.1">
    <property type="nucleotide sequence ID" value="NZ_WKCH01000016.1"/>
</dbReference>
<dbReference type="Pfam" id="PF13356">
    <property type="entry name" value="Arm-DNA-bind_3"/>
    <property type="match status" value="1"/>
</dbReference>
<evidence type="ECO:0000259" key="6">
    <source>
        <dbReference type="PROSITE" id="PS51898"/>
    </source>
</evidence>
<dbReference type="CDD" id="cd00801">
    <property type="entry name" value="INT_P4_C"/>
    <property type="match status" value="1"/>
</dbReference>
<accession>A0ABS9G8T6</accession>
<keyword evidence="3 5" id="KW-0238">DNA-binding</keyword>
<gene>
    <name evidence="8" type="ORF">GIW13_16780</name>
</gene>